<dbReference type="EMBL" id="JBHRSD010000010">
    <property type="protein sequence ID" value="MFC3031778.1"/>
    <property type="molecule type" value="Genomic_DNA"/>
</dbReference>
<dbReference type="RefSeq" id="WP_377121361.1">
    <property type="nucleotide sequence ID" value="NZ_JBHRSD010000010.1"/>
</dbReference>
<evidence type="ECO:0000313" key="1">
    <source>
        <dbReference type="EMBL" id="MFC3031778.1"/>
    </source>
</evidence>
<organism evidence="1 2">
    <name type="scientific">Pseudoalteromonas fenneropenaei</name>
    <dbReference type="NCBI Taxonomy" id="1737459"/>
    <lineage>
        <taxon>Bacteria</taxon>
        <taxon>Pseudomonadati</taxon>
        <taxon>Pseudomonadota</taxon>
        <taxon>Gammaproteobacteria</taxon>
        <taxon>Alteromonadales</taxon>
        <taxon>Pseudoalteromonadaceae</taxon>
        <taxon>Pseudoalteromonas</taxon>
    </lineage>
</organism>
<dbReference type="SUPFAM" id="SSF51726">
    <property type="entry name" value="UROD/MetE-like"/>
    <property type="match status" value="1"/>
</dbReference>
<evidence type="ECO:0000313" key="2">
    <source>
        <dbReference type="Proteomes" id="UP001595453"/>
    </source>
</evidence>
<proteinExistence type="predicted"/>
<reference evidence="2" key="1">
    <citation type="journal article" date="2019" name="Int. J. Syst. Evol. Microbiol.">
        <title>The Global Catalogue of Microorganisms (GCM) 10K type strain sequencing project: providing services to taxonomists for standard genome sequencing and annotation.</title>
        <authorList>
            <consortium name="The Broad Institute Genomics Platform"/>
            <consortium name="The Broad Institute Genome Sequencing Center for Infectious Disease"/>
            <person name="Wu L."/>
            <person name="Ma J."/>
        </authorList>
    </citation>
    <scope>NUCLEOTIDE SEQUENCE [LARGE SCALE GENOMIC DNA]</scope>
    <source>
        <strain evidence="2">KCTC 42730</strain>
    </source>
</reference>
<accession>A0ABV7CGZ3</accession>
<comment type="caution">
    <text evidence="1">The sequence shown here is derived from an EMBL/GenBank/DDBJ whole genome shotgun (WGS) entry which is preliminary data.</text>
</comment>
<protein>
    <submittedName>
        <fullName evidence="1">Uncharacterized protein</fullName>
    </submittedName>
</protein>
<dbReference type="Proteomes" id="UP001595453">
    <property type="component" value="Unassembled WGS sequence"/>
</dbReference>
<name>A0ABV7CGZ3_9GAMM</name>
<dbReference type="InterPro" id="IPR038071">
    <property type="entry name" value="UROD/MetE-like_sf"/>
</dbReference>
<gene>
    <name evidence="1" type="ORF">ACFOEE_04545</name>
</gene>
<dbReference type="Gene3D" id="3.20.20.210">
    <property type="match status" value="1"/>
</dbReference>
<sequence>MQVAAWRHWPNQDHIADQLAAAIVAYQSIHQHDFIKVSCNSNSLCEAFGVRRVWQNSSLGSYAKNTSAFDIKALLAQPNPRTLHDCQLLQTNLAAHRRISANPDCKDTPSFATVYSPLYSLNSMLAGKLTIAGLALAENCAMLQRLTALTCEYIAELQTIRNVRIYYCSFHASAEFCRYPQFKKHVAHYDQQCIASLSGTEHLIHYHSAGEVYFDYLASGKFAFVSAEHYQHPVQIGALLARFTQLTFVGLLDCLLRPQPLSYSQIVHFFTELGRAVALERVLVAPACTLPLTITDTTLAQVCKIVRAL</sequence>
<keyword evidence="2" id="KW-1185">Reference proteome</keyword>